<accession>A0ACB9ZJ45</accession>
<sequence length="1436" mass="163690">MASVQAPPTVHHPGSAAMPVQMNQSQIQEMYMKFRQMKERGVPQTDPEFVKTSQFLMSVQQQQQMRKQQQQSYLQQQMQAAQMSHNASNGTVNGTPQPGPQPQQLHTTQPPSSTAANGPPLSTNTGPVAQPTTSSPSTMTPMIQFSQQQLGLLRQQIQAFKLLSKNAGVPYQMQQALNAQRQRRQAVAEQSAQPPASARTTATPAPEVSKAGSAPPDEDVEAEVLTPKGRTFKTIKSPYEGGLVRKDIDYYDHGLRKQRLIIPSIFPTGVDFEQLRHEREIIIFNRMKARYAELKSLPGNISHWESTKDTLEADDTLKRKAIIEFKSLGLYAKQRALREKIGRQMMHYDNLAMTANRSQYRRTKKQSVREARITEKLEKQQRDARESREKKKHIDFLQSVQRHRSDISNSTHSTKNKLARIGRAMHVHHFNIEKEEQKRIERTAKQRLQALKANDEEAYLKLLDQAKDTRITHLLKQTDGFLHQLASSVKAQQRQAAERYGDEILPEEESEIDEEDEEAGRKIDYYAVAHRVKEEVTEQAHMLVGGSLKEYQVKGLQWMLSLYNNNLNGILADEMGLGKTIQTISLVTYLIERKQQQGPYLVIVPLSTLTNWNLEFEKWAPTVSRIVYKGPPNTRKQQQEKIRQGKFQVLLTTYEYIIKDRPVLSKIKWFHMIIDEGHRMKNTNSKLSATISQYYNTRFRLILTGTPLQNNLGELWAMLNFVLPNIFKSVKTFDEWFNTPFANTGGQDKMELNEEEQILVIRRLHKVLRPFLLRRLKKDVEKDLPDKTEKVIKCKFSALQTRLYKQMVTHQKITVSDGKGGKTGTRGLSNMIMQLRKLCNHPFVFDEVENQMNPTNTSNDLLWRTAGKFELLDRVLPKYKATGHRVLMFFQMTAIMDIMEDFLRFRGIQYLRLDGTTKSEDRSDLLKTFNAPDSPYFMFLLSTRAGGLGLNLQTADTVIIYDSDWNPHQDLQAQDRAHRIGQKNEVRILRLISSNSVEEKILERARYKLDMDGKVIQAGRFDNKSSETDRDAMLRTLLESADMAEAGEQEEMDDEELNMILARSEDEVTVFQKLDEERMKDLTYGNVPGSKRVPRLMAENELPDIYLLEGDPVDDEPEAILGRGARERTRVKYDDGLTEEQWLMAVDDDDDSPEAAAARKQARKDKRETNRLKRMGVSGASGANSPSVSRASTEEVETPPKKRGRKPGSKNEKRKAEDDDGEPPAKKRRGPQGRPRAAVGNGSDSRLSPEVRQVLQRTLRNLYDGLMNLEADIAPEDQVDDDDDEEPTKRLIIGPFVKLPSKRDYGDYYLLIHNPICMNQIQTKIKREEYNSINDMRRDIALMCSNCRTYNEDGSLLYSDAIVMEKFFNDRAQEEINEHPELAELDDPSAKDSSAAPTTSAGTPQSLANTTRIKLVTNGVNQGVPGAGGVQSDGEP</sequence>
<evidence type="ECO:0000313" key="1">
    <source>
        <dbReference type="EMBL" id="KAI4870868.1"/>
    </source>
</evidence>
<name>A0ACB9ZJ45_9PEZI</name>
<keyword evidence="2" id="KW-1185">Reference proteome</keyword>
<gene>
    <name evidence="1" type="ORF">F4820DRAFT_147153</name>
</gene>
<proteinExistence type="predicted"/>
<dbReference type="Proteomes" id="UP001497700">
    <property type="component" value="Unassembled WGS sequence"/>
</dbReference>
<protein>
    <submittedName>
        <fullName evidence="1">Chromatin remodeling complex SWI/SNF, component SWI2 and related ATPase</fullName>
    </submittedName>
</protein>
<organism evidence="1 2">
    <name type="scientific">Hypoxylon rubiginosum</name>
    <dbReference type="NCBI Taxonomy" id="110542"/>
    <lineage>
        <taxon>Eukaryota</taxon>
        <taxon>Fungi</taxon>
        <taxon>Dikarya</taxon>
        <taxon>Ascomycota</taxon>
        <taxon>Pezizomycotina</taxon>
        <taxon>Sordariomycetes</taxon>
        <taxon>Xylariomycetidae</taxon>
        <taxon>Xylariales</taxon>
        <taxon>Hypoxylaceae</taxon>
        <taxon>Hypoxylon</taxon>
    </lineage>
</organism>
<comment type="caution">
    <text evidence="1">The sequence shown here is derived from an EMBL/GenBank/DDBJ whole genome shotgun (WGS) entry which is preliminary data.</text>
</comment>
<dbReference type="EMBL" id="MU393422">
    <property type="protein sequence ID" value="KAI4870868.1"/>
    <property type="molecule type" value="Genomic_DNA"/>
</dbReference>
<reference evidence="1 2" key="1">
    <citation type="journal article" date="2022" name="New Phytol.">
        <title>Ecological generalism drives hyperdiversity of secondary metabolite gene clusters in xylarialean endophytes.</title>
        <authorList>
            <person name="Franco M.E.E."/>
            <person name="Wisecaver J.H."/>
            <person name="Arnold A.E."/>
            <person name="Ju Y.M."/>
            <person name="Slot J.C."/>
            <person name="Ahrendt S."/>
            <person name="Moore L.P."/>
            <person name="Eastman K.E."/>
            <person name="Scott K."/>
            <person name="Konkel Z."/>
            <person name="Mondo S.J."/>
            <person name="Kuo A."/>
            <person name="Hayes R.D."/>
            <person name="Haridas S."/>
            <person name="Andreopoulos B."/>
            <person name="Riley R."/>
            <person name="LaButti K."/>
            <person name="Pangilinan J."/>
            <person name="Lipzen A."/>
            <person name="Amirebrahimi M."/>
            <person name="Yan J."/>
            <person name="Adam C."/>
            <person name="Keymanesh K."/>
            <person name="Ng V."/>
            <person name="Louie K."/>
            <person name="Northen T."/>
            <person name="Drula E."/>
            <person name="Henrissat B."/>
            <person name="Hsieh H.M."/>
            <person name="Youens-Clark K."/>
            <person name="Lutzoni F."/>
            <person name="Miadlikowska J."/>
            <person name="Eastwood D.C."/>
            <person name="Hamelin R.C."/>
            <person name="Grigoriev I.V."/>
            <person name="U'Ren J.M."/>
        </authorList>
    </citation>
    <scope>NUCLEOTIDE SEQUENCE [LARGE SCALE GENOMIC DNA]</scope>
    <source>
        <strain evidence="1 2">CBS 119005</strain>
    </source>
</reference>
<evidence type="ECO:0000313" key="2">
    <source>
        <dbReference type="Proteomes" id="UP001497700"/>
    </source>
</evidence>